<evidence type="ECO:0000256" key="4">
    <source>
        <dbReference type="ARBA" id="ARBA00022475"/>
    </source>
</evidence>
<gene>
    <name evidence="15" type="ORF">M670_01037</name>
</gene>
<dbReference type="Gene3D" id="3.30.565.10">
    <property type="entry name" value="Histidine kinase-like ATPase, C-terminal domain"/>
    <property type="match status" value="1"/>
</dbReference>
<dbReference type="Gene3D" id="1.10.287.130">
    <property type="match status" value="1"/>
</dbReference>
<dbReference type="FunFam" id="3.30.565.10:FF:000006">
    <property type="entry name" value="Sensor histidine kinase WalK"/>
    <property type="match status" value="1"/>
</dbReference>
<proteinExistence type="predicted"/>
<sequence>MKKFSNIIYKYLQPILPKTFRSHILLSFLFLSFIPLLLIGLYTYHSVQRVVINTSSDIQEEMINDIIRLHQSHLNTQAGLIQYKIDEAKKQVLMGRKMAEDIFQYQSSYPSISDLHPIKEKEGYSWTSPALDQSNIIISARTEVTPKLLDDLSRTAYLEPFFKETVTSTPHMAAMYLILSNSASRIYPALDFSKEVKEGYLKPDIDFTKQTFYQIAVDNIHNHSPTVSISDVYQDITHREQVFTLSTPIIVNGEKIGIIGVDITIPSVLNHILNFKFREKDAYAVLMNDNLTFIANQDEVMDDLNYFTFDYRKKLYNSTKPFSSIINNEEKYLLLSSIKDTSWKLIYVIPKREIISAVKEITNEHIDENRNQFIGQFISIVAVIILIIMMLSFRLWRYATNPLQNLLLGIHALTAGKLNTTIMVDNLKEFKAVSQAFNQMSAALDHLMSDYIKLNNQLENKVIERTKQLESANRTLSETNLLLQSIDETRVELFSNISHDLKTPITICMGYIEAINDGLIPEEKIDVYLSKIYRHLNSIQHLSKGLYELSTIESKRSTYNFQKVNPTEYFRHLLNHYDGKENNLYVMVADGLSTIMADPEYLKRAIYNLIDNAVKYSNNIDLPIEIRVFEEDHSLLFEIKDYGVGITETELPFIFQRFYRIDKSRNSTIPGNGLGLPIVKEIVNEHKGTITVTSTPGKGSIFTIRIPLDQKSVETT</sequence>
<dbReference type="InterPro" id="IPR050351">
    <property type="entry name" value="BphY/WalK/GraS-like"/>
</dbReference>
<dbReference type="InterPro" id="IPR005467">
    <property type="entry name" value="His_kinase_dom"/>
</dbReference>
<dbReference type="SMART" id="SM00304">
    <property type="entry name" value="HAMP"/>
    <property type="match status" value="1"/>
</dbReference>
<dbReference type="InterPro" id="IPR036097">
    <property type="entry name" value="HisK_dim/P_sf"/>
</dbReference>
<dbReference type="Pfam" id="PF00512">
    <property type="entry name" value="HisKA"/>
    <property type="match status" value="1"/>
</dbReference>
<dbReference type="RefSeq" id="WP_051678068.1">
    <property type="nucleotide sequence ID" value="NZ_JJRY01000003.1"/>
</dbReference>
<evidence type="ECO:0000259" key="14">
    <source>
        <dbReference type="PROSITE" id="PS50885"/>
    </source>
</evidence>
<dbReference type="PANTHER" id="PTHR45453">
    <property type="entry name" value="PHOSPHATE REGULON SENSOR PROTEIN PHOR"/>
    <property type="match status" value="1"/>
</dbReference>
<evidence type="ECO:0000256" key="12">
    <source>
        <dbReference type="SAM" id="Phobius"/>
    </source>
</evidence>
<organism evidence="15 16">
    <name type="scientific">Schinkia azotoformans MEV2011</name>
    <dbReference type="NCBI Taxonomy" id="1348973"/>
    <lineage>
        <taxon>Bacteria</taxon>
        <taxon>Bacillati</taxon>
        <taxon>Bacillota</taxon>
        <taxon>Bacilli</taxon>
        <taxon>Bacillales</taxon>
        <taxon>Bacillaceae</taxon>
        <taxon>Calidifontibacillus/Schinkia group</taxon>
        <taxon>Schinkia</taxon>
    </lineage>
</organism>
<evidence type="ECO:0000256" key="7">
    <source>
        <dbReference type="ARBA" id="ARBA00022741"/>
    </source>
</evidence>
<dbReference type="Gene3D" id="6.10.340.10">
    <property type="match status" value="1"/>
</dbReference>
<protein>
    <recommendedName>
        <fullName evidence="3">histidine kinase</fullName>
        <ecNumber evidence="3">2.7.13.3</ecNumber>
    </recommendedName>
</protein>
<dbReference type="EMBL" id="JJRY01000003">
    <property type="protein sequence ID" value="KEF39276.1"/>
    <property type="molecule type" value="Genomic_DNA"/>
</dbReference>
<dbReference type="InterPro" id="IPR003660">
    <property type="entry name" value="HAMP_dom"/>
</dbReference>
<dbReference type="SUPFAM" id="SSF47384">
    <property type="entry name" value="Homodimeric domain of signal transducing histidine kinase"/>
    <property type="match status" value="1"/>
</dbReference>
<evidence type="ECO:0000256" key="2">
    <source>
        <dbReference type="ARBA" id="ARBA00004651"/>
    </source>
</evidence>
<dbReference type="InterPro" id="IPR036890">
    <property type="entry name" value="HATPase_C_sf"/>
</dbReference>
<dbReference type="CDD" id="cd06225">
    <property type="entry name" value="HAMP"/>
    <property type="match status" value="1"/>
</dbReference>
<comment type="subcellular location">
    <subcellularLocation>
        <location evidence="2">Cell membrane</location>
        <topology evidence="2">Multi-pass membrane protein</topology>
    </subcellularLocation>
</comment>
<evidence type="ECO:0000313" key="16">
    <source>
        <dbReference type="Proteomes" id="UP000027936"/>
    </source>
</evidence>
<keyword evidence="9" id="KW-0067">ATP-binding</keyword>
<dbReference type="Pfam" id="PF02518">
    <property type="entry name" value="HATPase_c"/>
    <property type="match status" value="1"/>
</dbReference>
<dbReference type="PANTHER" id="PTHR45453:SF1">
    <property type="entry name" value="PHOSPHATE REGULON SENSOR PROTEIN PHOR"/>
    <property type="match status" value="1"/>
</dbReference>
<dbReference type="EC" id="2.7.13.3" evidence="3"/>
<dbReference type="CDD" id="cd00082">
    <property type="entry name" value="HisKA"/>
    <property type="match status" value="1"/>
</dbReference>
<evidence type="ECO:0000256" key="3">
    <source>
        <dbReference type="ARBA" id="ARBA00012438"/>
    </source>
</evidence>
<dbReference type="InterPro" id="IPR004358">
    <property type="entry name" value="Sig_transdc_His_kin-like_C"/>
</dbReference>
<keyword evidence="6" id="KW-0808">Transferase</keyword>
<keyword evidence="5" id="KW-0597">Phosphoprotein</keyword>
<reference evidence="15 16" key="1">
    <citation type="submission" date="2014-04" db="EMBL/GenBank/DDBJ databases">
        <title>Draft genome sequence of Bacillus azotoformans MEV2011, a (co-) denitrifying strain unable to grow in the presence of oxygen.</title>
        <authorList>
            <person name="Nielsen M."/>
            <person name="Schreiber L."/>
            <person name="Finster K."/>
            <person name="Schramm A."/>
        </authorList>
    </citation>
    <scope>NUCLEOTIDE SEQUENCE [LARGE SCALE GENOMIC DNA]</scope>
    <source>
        <strain evidence="15 16">MEV2011</strain>
    </source>
</reference>
<dbReference type="SMART" id="SM00388">
    <property type="entry name" value="HisKA"/>
    <property type="match status" value="1"/>
</dbReference>
<dbReference type="GO" id="GO:0005886">
    <property type="term" value="C:plasma membrane"/>
    <property type="evidence" value="ECO:0007669"/>
    <property type="project" value="UniProtKB-SubCell"/>
</dbReference>
<accession>A0A072NP79</accession>
<dbReference type="PROSITE" id="PS50885">
    <property type="entry name" value="HAMP"/>
    <property type="match status" value="1"/>
</dbReference>
<dbReference type="PROSITE" id="PS50109">
    <property type="entry name" value="HIS_KIN"/>
    <property type="match status" value="1"/>
</dbReference>
<keyword evidence="4" id="KW-1003">Cell membrane</keyword>
<evidence type="ECO:0000256" key="9">
    <source>
        <dbReference type="ARBA" id="ARBA00022840"/>
    </source>
</evidence>
<dbReference type="InterPro" id="IPR003594">
    <property type="entry name" value="HATPase_dom"/>
</dbReference>
<keyword evidence="11 12" id="KW-0472">Membrane</keyword>
<evidence type="ECO:0000256" key="6">
    <source>
        <dbReference type="ARBA" id="ARBA00022679"/>
    </source>
</evidence>
<comment type="catalytic activity">
    <reaction evidence="1">
        <text>ATP + protein L-histidine = ADP + protein N-phospho-L-histidine.</text>
        <dbReference type="EC" id="2.7.13.3"/>
    </reaction>
</comment>
<evidence type="ECO:0000256" key="1">
    <source>
        <dbReference type="ARBA" id="ARBA00000085"/>
    </source>
</evidence>
<dbReference type="GO" id="GO:0016036">
    <property type="term" value="P:cellular response to phosphate starvation"/>
    <property type="evidence" value="ECO:0007669"/>
    <property type="project" value="TreeGrafter"/>
</dbReference>
<dbReference type="Gene3D" id="3.30.450.20">
    <property type="entry name" value="PAS domain"/>
    <property type="match status" value="2"/>
</dbReference>
<feature type="transmembrane region" description="Helical" evidence="12">
    <location>
        <begin position="373"/>
        <end position="396"/>
    </location>
</feature>
<dbReference type="GO" id="GO:0000155">
    <property type="term" value="F:phosphorelay sensor kinase activity"/>
    <property type="evidence" value="ECO:0007669"/>
    <property type="project" value="InterPro"/>
</dbReference>
<evidence type="ECO:0000256" key="11">
    <source>
        <dbReference type="ARBA" id="ARBA00023136"/>
    </source>
</evidence>
<dbReference type="PATRIC" id="fig|1348973.3.peg.1010"/>
<dbReference type="GO" id="GO:0004721">
    <property type="term" value="F:phosphoprotein phosphatase activity"/>
    <property type="evidence" value="ECO:0007669"/>
    <property type="project" value="TreeGrafter"/>
</dbReference>
<keyword evidence="12" id="KW-0812">Transmembrane</keyword>
<keyword evidence="7" id="KW-0547">Nucleotide-binding</keyword>
<dbReference type="SUPFAM" id="SSF55874">
    <property type="entry name" value="ATPase domain of HSP90 chaperone/DNA topoisomerase II/histidine kinase"/>
    <property type="match status" value="1"/>
</dbReference>
<dbReference type="SMART" id="SM00387">
    <property type="entry name" value="HATPase_c"/>
    <property type="match status" value="1"/>
</dbReference>
<dbReference type="AlphaFoldDB" id="A0A072NP79"/>
<evidence type="ECO:0000313" key="15">
    <source>
        <dbReference type="EMBL" id="KEF39276.1"/>
    </source>
</evidence>
<feature type="domain" description="HAMP" evidence="14">
    <location>
        <begin position="397"/>
        <end position="449"/>
    </location>
</feature>
<keyword evidence="8 15" id="KW-0418">Kinase</keyword>
<evidence type="ECO:0000256" key="10">
    <source>
        <dbReference type="ARBA" id="ARBA00023012"/>
    </source>
</evidence>
<dbReference type="OrthoDB" id="2485714at2"/>
<evidence type="ECO:0000259" key="13">
    <source>
        <dbReference type="PROSITE" id="PS50109"/>
    </source>
</evidence>
<feature type="domain" description="Histidine kinase" evidence="13">
    <location>
        <begin position="496"/>
        <end position="710"/>
    </location>
</feature>
<comment type="caution">
    <text evidence="15">The sequence shown here is derived from an EMBL/GenBank/DDBJ whole genome shotgun (WGS) entry which is preliminary data.</text>
</comment>
<dbReference type="CDD" id="cd00075">
    <property type="entry name" value="HATPase"/>
    <property type="match status" value="1"/>
</dbReference>
<dbReference type="InterPro" id="IPR003661">
    <property type="entry name" value="HisK_dim/P_dom"/>
</dbReference>
<evidence type="ECO:0000256" key="8">
    <source>
        <dbReference type="ARBA" id="ARBA00022777"/>
    </source>
</evidence>
<evidence type="ECO:0000256" key="5">
    <source>
        <dbReference type="ARBA" id="ARBA00022553"/>
    </source>
</evidence>
<dbReference type="Proteomes" id="UP000027936">
    <property type="component" value="Unassembled WGS sequence"/>
</dbReference>
<keyword evidence="12" id="KW-1133">Transmembrane helix</keyword>
<dbReference type="GO" id="GO:0005524">
    <property type="term" value="F:ATP binding"/>
    <property type="evidence" value="ECO:0007669"/>
    <property type="project" value="UniProtKB-KW"/>
</dbReference>
<keyword evidence="10" id="KW-0902">Two-component regulatory system</keyword>
<feature type="transmembrane region" description="Helical" evidence="12">
    <location>
        <begin position="20"/>
        <end position="44"/>
    </location>
</feature>
<name>A0A072NP79_SCHAZ</name>
<dbReference type="PRINTS" id="PR00344">
    <property type="entry name" value="BCTRLSENSOR"/>
</dbReference>